<proteinExistence type="predicted"/>
<dbReference type="AlphaFoldDB" id="X1FX84"/>
<dbReference type="SUPFAM" id="SSF53756">
    <property type="entry name" value="UDP-Glycosyltransferase/glycogen phosphorylase"/>
    <property type="match status" value="1"/>
</dbReference>
<feature type="domain" description="Glycosyltransferase subfamily 4-like N-terminal" evidence="1">
    <location>
        <begin position="11"/>
        <end position="90"/>
    </location>
</feature>
<reference evidence="2" key="1">
    <citation type="journal article" date="2014" name="Front. Microbiol.">
        <title>High frequency of phylogenetically diverse reductive dehalogenase-homologous genes in deep subseafloor sedimentary metagenomes.</title>
        <authorList>
            <person name="Kawai M."/>
            <person name="Futagami T."/>
            <person name="Toyoda A."/>
            <person name="Takaki Y."/>
            <person name="Nishi S."/>
            <person name="Hori S."/>
            <person name="Arai W."/>
            <person name="Tsubouchi T."/>
            <person name="Morono Y."/>
            <person name="Uchiyama I."/>
            <person name="Ito T."/>
            <person name="Fujiyama A."/>
            <person name="Inagaki F."/>
            <person name="Takami H."/>
        </authorList>
    </citation>
    <scope>NUCLEOTIDE SEQUENCE</scope>
    <source>
        <strain evidence="2">Expedition CK06-06</strain>
    </source>
</reference>
<dbReference type="EMBL" id="BARU01000820">
    <property type="protein sequence ID" value="GAH25388.1"/>
    <property type="molecule type" value="Genomic_DNA"/>
</dbReference>
<dbReference type="InterPro" id="IPR028098">
    <property type="entry name" value="Glyco_trans_4-like_N"/>
</dbReference>
<name>X1FX84_9ZZZZ</name>
<sequence>MNIGMTCYPTYGGSGAVAAELGMELAKKGHNIHFISYDIPFRLNKFYKNIFFHEVEMLEYPLFKYPPYSLSLSAKMAEVIELEKLDILHV</sequence>
<dbReference type="Pfam" id="PF13439">
    <property type="entry name" value="Glyco_transf_4"/>
    <property type="match status" value="1"/>
</dbReference>
<accession>X1FX84</accession>
<organism evidence="2">
    <name type="scientific">marine sediment metagenome</name>
    <dbReference type="NCBI Taxonomy" id="412755"/>
    <lineage>
        <taxon>unclassified sequences</taxon>
        <taxon>metagenomes</taxon>
        <taxon>ecological metagenomes</taxon>
    </lineage>
</organism>
<dbReference type="Gene3D" id="3.40.50.2000">
    <property type="entry name" value="Glycogen Phosphorylase B"/>
    <property type="match status" value="1"/>
</dbReference>
<feature type="non-terminal residue" evidence="2">
    <location>
        <position position="90"/>
    </location>
</feature>
<comment type="caution">
    <text evidence="2">The sequence shown here is derived from an EMBL/GenBank/DDBJ whole genome shotgun (WGS) entry which is preliminary data.</text>
</comment>
<evidence type="ECO:0000313" key="2">
    <source>
        <dbReference type="EMBL" id="GAH25388.1"/>
    </source>
</evidence>
<gene>
    <name evidence="2" type="ORF">S03H2_02455</name>
</gene>
<evidence type="ECO:0000259" key="1">
    <source>
        <dbReference type="Pfam" id="PF13439"/>
    </source>
</evidence>
<protein>
    <recommendedName>
        <fullName evidence="1">Glycosyltransferase subfamily 4-like N-terminal domain-containing protein</fullName>
    </recommendedName>
</protein>